<comment type="caution">
    <text evidence="2">The sequence shown here is derived from an EMBL/GenBank/DDBJ whole genome shotgun (WGS) entry which is preliminary data.</text>
</comment>
<feature type="transmembrane region" description="Helical" evidence="1">
    <location>
        <begin position="59"/>
        <end position="78"/>
    </location>
</feature>
<evidence type="ECO:0000313" key="3">
    <source>
        <dbReference type="Proteomes" id="UP000260823"/>
    </source>
</evidence>
<keyword evidence="1" id="KW-1133">Transmembrane helix</keyword>
<accession>A0A3E2NY41</accession>
<dbReference type="EMBL" id="QWDE01000001">
    <property type="protein sequence ID" value="RFZ85935.1"/>
    <property type="molecule type" value="Genomic_DNA"/>
</dbReference>
<evidence type="ECO:0000256" key="1">
    <source>
        <dbReference type="SAM" id="Phobius"/>
    </source>
</evidence>
<evidence type="ECO:0000313" key="2">
    <source>
        <dbReference type="EMBL" id="RFZ85935.1"/>
    </source>
</evidence>
<keyword evidence="1" id="KW-0812">Transmembrane</keyword>
<sequence>MQIEKLEVVKMDLRNNLKKGLAFITTFIIANALSLAAFAQPVDPGDGDCGTSPDDACQVPLDTWVIVLVAAGLIYGIYHLNKKQKALCA</sequence>
<proteinExistence type="predicted"/>
<dbReference type="AlphaFoldDB" id="A0A3E2NY41"/>
<reference evidence="2 3" key="1">
    <citation type="submission" date="2018-08" db="EMBL/GenBank/DDBJ databases">
        <title>Mucilaginibacter terrae sp. nov., isolated from manganese diggings.</title>
        <authorList>
            <person name="Huang Y."/>
            <person name="Zhou Z."/>
        </authorList>
    </citation>
    <scope>NUCLEOTIDE SEQUENCE [LARGE SCALE GENOMIC DNA]</scope>
    <source>
        <strain evidence="2 3">ZH6</strain>
    </source>
</reference>
<keyword evidence="3" id="KW-1185">Reference proteome</keyword>
<feature type="transmembrane region" description="Helical" evidence="1">
    <location>
        <begin position="21"/>
        <end position="39"/>
    </location>
</feature>
<dbReference type="Proteomes" id="UP000260823">
    <property type="component" value="Unassembled WGS sequence"/>
</dbReference>
<keyword evidence="1" id="KW-0472">Membrane</keyword>
<name>A0A3E2NY41_9SPHI</name>
<gene>
    <name evidence="2" type="ORF">DYU05_10220</name>
</gene>
<organism evidence="2 3">
    <name type="scientific">Mucilaginibacter terrenus</name>
    <dbReference type="NCBI Taxonomy" id="2482727"/>
    <lineage>
        <taxon>Bacteria</taxon>
        <taxon>Pseudomonadati</taxon>
        <taxon>Bacteroidota</taxon>
        <taxon>Sphingobacteriia</taxon>
        <taxon>Sphingobacteriales</taxon>
        <taxon>Sphingobacteriaceae</taxon>
        <taxon>Mucilaginibacter</taxon>
    </lineage>
</organism>
<protein>
    <submittedName>
        <fullName evidence="2">Uncharacterized protein</fullName>
    </submittedName>
</protein>